<feature type="domain" description="RRM" evidence="3">
    <location>
        <begin position="4"/>
        <end position="79"/>
    </location>
</feature>
<dbReference type="InterPro" id="IPR012677">
    <property type="entry name" value="Nucleotide-bd_a/b_plait_sf"/>
</dbReference>
<evidence type="ECO:0000313" key="5">
    <source>
        <dbReference type="Proteomes" id="UP000604046"/>
    </source>
</evidence>
<dbReference type="SMART" id="SM00360">
    <property type="entry name" value="RRM"/>
    <property type="match status" value="1"/>
</dbReference>
<feature type="region of interest" description="Disordered" evidence="2">
    <location>
        <begin position="286"/>
        <end position="410"/>
    </location>
</feature>
<dbReference type="OrthoDB" id="439808at2759"/>
<dbReference type="PANTHER" id="PTHR23147">
    <property type="entry name" value="SERINE/ARGININE RICH SPLICING FACTOR"/>
    <property type="match status" value="1"/>
</dbReference>
<feature type="compositionally biased region" description="Low complexity" evidence="2">
    <location>
        <begin position="325"/>
        <end position="335"/>
    </location>
</feature>
<dbReference type="InterPro" id="IPR050907">
    <property type="entry name" value="SRSF"/>
</dbReference>
<evidence type="ECO:0000256" key="1">
    <source>
        <dbReference type="PROSITE-ProRule" id="PRU00176"/>
    </source>
</evidence>
<keyword evidence="1" id="KW-0694">RNA-binding</keyword>
<comment type="caution">
    <text evidence="4">The sequence shown here is derived from an EMBL/GenBank/DDBJ whole genome shotgun (WGS) entry which is preliminary data.</text>
</comment>
<dbReference type="AlphaFoldDB" id="A0A812PBH4"/>
<dbReference type="InterPro" id="IPR035979">
    <property type="entry name" value="RBD_domain_sf"/>
</dbReference>
<dbReference type="Gene3D" id="3.30.70.330">
    <property type="match status" value="1"/>
</dbReference>
<name>A0A812PBH4_9DINO</name>
<dbReference type="SUPFAM" id="SSF54928">
    <property type="entry name" value="RNA-binding domain, RBD"/>
    <property type="match status" value="1"/>
</dbReference>
<reference evidence="4" key="1">
    <citation type="submission" date="2021-02" db="EMBL/GenBank/DDBJ databases">
        <authorList>
            <person name="Dougan E. K."/>
            <person name="Rhodes N."/>
            <person name="Thang M."/>
            <person name="Chan C."/>
        </authorList>
    </citation>
    <scope>NUCLEOTIDE SEQUENCE</scope>
</reference>
<evidence type="ECO:0000313" key="4">
    <source>
        <dbReference type="EMBL" id="CAE7336699.1"/>
    </source>
</evidence>
<dbReference type="EMBL" id="CAJNDS010002117">
    <property type="protein sequence ID" value="CAE7336699.1"/>
    <property type="molecule type" value="Genomic_DNA"/>
</dbReference>
<dbReference type="InterPro" id="IPR000504">
    <property type="entry name" value="RRM_dom"/>
</dbReference>
<accession>A0A812PBH4</accession>
<dbReference type="PROSITE" id="PS50102">
    <property type="entry name" value="RRM"/>
    <property type="match status" value="1"/>
</dbReference>
<protein>
    <submittedName>
        <fullName evidence="4">Rsp-6 protein</fullName>
    </submittedName>
</protein>
<keyword evidence="5" id="KW-1185">Reference proteome</keyword>
<dbReference type="GO" id="GO:0003723">
    <property type="term" value="F:RNA binding"/>
    <property type="evidence" value="ECO:0007669"/>
    <property type="project" value="UniProtKB-UniRule"/>
</dbReference>
<proteinExistence type="predicted"/>
<evidence type="ECO:0000256" key="2">
    <source>
        <dbReference type="SAM" id="MobiDB-lite"/>
    </source>
</evidence>
<evidence type="ECO:0000259" key="3">
    <source>
        <dbReference type="PROSITE" id="PS50102"/>
    </source>
</evidence>
<dbReference type="Pfam" id="PF00076">
    <property type="entry name" value="RRM_1"/>
    <property type="match status" value="1"/>
</dbReference>
<gene>
    <name evidence="4" type="primary">rsp-6</name>
    <name evidence="4" type="ORF">SNAT2548_LOCUS17622</name>
</gene>
<feature type="compositionally biased region" description="Basic and acidic residues" evidence="2">
    <location>
        <begin position="75"/>
        <end position="84"/>
    </location>
</feature>
<organism evidence="4 5">
    <name type="scientific">Symbiodinium natans</name>
    <dbReference type="NCBI Taxonomy" id="878477"/>
    <lineage>
        <taxon>Eukaryota</taxon>
        <taxon>Sar</taxon>
        <taxon>Alveolata</taxon>
        <taxon>Dinophyceae</taxon>
        <taxon>Suessiales</taxon>
        <taxon>Symbiodiniaceae</taxon>
        <taxon>Symbiodinium</taxon>
    </lineage>
</organism>
<feature type="region of interest" description="Disordered" evidence="2">
    <location>
        <begin position="75"/>
        <end position="99"/>
    </location>
</feature>
<dbReference type="Proteomes" id="UP000604046">
    <property type="component" value="Unassembled WGS sequence"/>
</dbReference>
<sequence length="457" mass="49580">MAPTRLYVGNLPKERPVERNELEEKFEKFGRVVDIWVARQPPGFAFVTMDDENEANEAVKELDGSKVAGERIRVEVSKGGEPRRGPPPRRGGSRSRFSLSGGMKKELDAIAADFTELVQMHRSRKALNEIAYGSGPRYSGNAPQKNMMGAPAKVPGIDFAVPSELDPSNGNLMHLVKPRSSEVAMLMAEHARWAQRETLKALYLAAGDTYQAFEAARRANAAAMEALRQPSASFPTYAERPLPGEPWLSAARWPTDPPDPLRTMPRGSPAPGVHLERLAEWFRLHPRPPAPQPVEEIHLKPPPVHGETPPHGMPPLAQLGQGSNADAKGGAAAAPGPGPEAQERTWAPYRAPAPVPFLSGKDPYISKPAPPPNRDDDPDPTPDRATPPSPGQKPPKGGTPPKLTPPDNVAMSAMDGCTAICAVLLPKVHRPWRVWRGPRARSDEFLCGPHLSAGSYI</sequence>